<reference evidence="1" key="1">
    <citation type="submission" date="2014-09" db="EMBL/GenBank/DDBJ databases">
        <authorList>
            <person name="Magalhaes I.L.F."/>
            <person name="Oliveira U."/>
            <person name="Santos F.R."/>
            <person name="Vidigal T.H.D.A."/>
            <person name="Brescovit A.D."/>
            <person name="Santos A.J."/>
        </authorList>
    </citation>
    <scope>NUCLEOTIDE SEQUENCE</scope>
    <source>
        <tissue evidence="1">Shoot tissue taken approximately 20 cm above the soil surface</tissue>
    </source>
</reference>
<accession>A0A0A9EAP8</accession>
<sequence length="55" mass="6053">MAVAPAVRFPVYGFVRLLGRPLPRRHGALLLRGGQAPHLQRSPCADAGWFGSLEW</sequence>
<dbReference type="AlphaFoldDB" id="A0A0A9EAP8"/>
<evidence type="ECO:0000313" key="1">
    <source>
        <dbReference type="EMBL" id="JAD97844.1"/>
    </source>
</evidence>
<name>A0A0A9EAP8_ARUDO</name>
<reference evidence="1" key="2">
    <citation type="journal article" date="2015" name="Data Brief">
        <title>Shoot transcriptome of the giant reed, Arundo donax.</title>
        <authorList>
            <person name="Barrero R.A."/>
            <person name="Guerrero F.D."/>
            <person name="Moolhuijzen P."/>
            <person name="Goolsby J.A."/>
            <person name="Tidwell J."/>
            <person name="Bellgard S.E."/>
            <person name="Bellgard M.I."/>
        </authorList>
    </citation>
    <scope>NUCLEOTIDE SEQUENCE</scope>
    <source>
        <tissue evidence="1">Shoot tissue taken approximately 20 cm above the soil surface</tissue>
    </source>
</reference>
<organism evidence="1">
    <name type="scientific">Arundo donax</name>
    <name type="common">Giant reed</name>
    <name type="synonym">Donax arundinaceus</name>
    <dbReference type="NCBI Taxonomy" id="35708"/>
    <lineage>
        <taxon>Eukaryota</taxon>
        <taxon>Viridiplantae</taxon>
        <taxon>Streptophyta</taxon>
        <taxon>Embryophyta</taxon>
        <taxon>Tracheophyta</taxon>
        <taxon>Spermatophyta</taxon>
        <taxon>Magnoliopsida</taxon>
        <taxon>Liliopsida</taxon>
        <taxon>Poales</taxon>
        <taxon>Poaceae</taxon>
        <taxon>PACMAD clade</taxon>
        <taxon>Arundinoideae</taxon>
        <taxon>Arundineae</taxon>
        <taxon>Arundo</taxon>
    </lineage>
</organism>
<proteinExistence type="predicted"/>
<protein>
    <submittedName>
        <fullName evidence="1">Uncharacterized protein</fullName>
    </submittedName>
</protein>
<dbReference type="EMBL" id="GBRH01200051">
    <property type="protein sequence ID" value="JAD97844.1"/>
    <property type="molecule type" value="Transcribed_RNA"/>
</dbReference>